<dbReference type="AlphaFoldDB" id="T4VGX3"/>
<proteinExistence type="predicted"/>
<dbReference type="PATRIC" id="fig|1233171.3.peg.3385"/>
<name>T4VGX3_PARBF</name>
<reference evidence="1 2" key="1">
    <citation type="submission" date="2013-06" db="EMBL/GenBank/DDBJ databases">
        <authorList>
            <person name="Walk S."/>
            <person name="Aronoff D."/>
            <person name="Young V.Y."/>
            <person name="Marsh J."/>
            <person name="Harrison L."/>
            <person name="Daugherty S.C."/>
            <person name="Shefchek K.A."/>
            <person name="Hine E.E."/>
            <person name="Tallon L.J."/>
            <person name="Sadzewicz L.K."/>
            <person name="Rasko D.A."/>
        </authorList>
    </citation>
    <scope>NUCLEOTIDE SEQUENCE [LARGE SCALE GENOMIC DNA]</scope>
    <source>
        <strain evidence="1 2">ATCC 638</strain>
    </source>
</reference>
<gene>
    <name evidence="1" type="ORF">C672_3517</name>
</gene>
<organism evidence="1 2">
    <name type="scientific">Paraclostridium bifermentans ATCC 638 = DSM 14991</name>
    <dbReference type="NCBI Taxonomy" id="1233171"/>
    <lineage>
        <taxon>Bacteria</taxon>
        <taxon>Bacillati</taxon>
        <taxon>Bacillota</taxon>
        <taxon>Clostridia</taxon>
        <taxon>Peptostreptococcales</taxon>
        <taxon>Peptostreptococcaceae</taxon>
        <taxon>Paraclostridium</taxon>
    </lineage>
</organism>
<sequence>MYKVTKVDMFNEDKVIKEIELYPNETPIIIDDKLYIMNEEEHTKYKNGTLETYGTYLNTRKEDYIVKYTPYHLEANEKFVIEELGSNI</sequence>
<dbReference type="GeneID" id="67474446"/>
<comment type="caution">
    <text evidence="1">The sequence shown here is derived from an EMBL/GenBank/DDBJ whole genome shotgun (WGS) entry which is preliminary data.</text>
</comment>
<accession>T4VGX3</accession>
<dbReference type="RefSeq" id="WP_021434475.1">
    <property type="nucleotide sequence ID" value="NZ_AVNC01000022.1"/>
</dbReference>
<evidence type="ECO:0000313" key="1">
    <source>
        <dbReference type="EMBL" id="EQK40011.1"/>
    </source>
</evidence>
<dbReference type="EMBL" id="AVNC01000022">
    <property type="protein sequence ID" value="EQK40011.1"/>
    <property type="molecule type" value="Genomic_DNA"/>
</dbReference>
<evidence type="ECO:0000313" key="2">
    <source>
        <dbReference type="Proteomes" id="UP000015688"/>
    </source>
</evidence>
<dbReference type="Proteomes" id="UP000015688">
    <property type="component" value="Unassembled WGS sequence"/>
</dbReference>
<protein>
    <submittedName>
        <fullName evidence="1">Uncharacterized protein</fullName>
    </submittedName>
</protein>